<proteinExistence type="evidence at transcript level"/>
<dbReference type="PANTHER" id="PTHR14517:SF6">
    <property type="entry name" value="RE41410P"/>
    <property type="match status" value="1"/>
</dbReference>
<organism evidence="11">
    <name type="scientific">Ciona intestinalis</name>
    <name type="common">Transparent sea squirt</name>
    <name type="synonym">Ascidia intestinalis</name>
    <dbReference type="NCBI Taxonomy" id="7719"/>
    <lineage>
        <taxon>Eukaryota</taxon>
        <taxon>Metazoa</taxon>
        <taxon>Chordata</taxon>
        <taxon>Tunicata</taxon>
        <taxon>Ascidiacea</taxon>
        <taxon>Phlebobranchia</taxon>
        <taxon>Cionidae</taxon>
        <taxon>Ciona</taxon>
    </lineage>
</organism>
<dbReference type="EMBL" id="AB080950">
    <property type="protein sequence ID" value="BAB85853.1"/>
    <property type="molecule type" value="mRNA"/>
</dbReference>
<keyword evidence="4" id="KW-0282">Flagellum</keyword>
<sequence length="379" mass="45480">MYKLDIPLDLKEAAAIERRRKLEKERQNRIFNSKIRTIGVDLDSLTQQVNDRKIREDTERARDESFMSDMVRNDKIVMMLQKRQEHDIHNLEKSLNEFRDRYQRPETRKEFDLYDPDGKKKDKPARVTDDDPRCGLSSMQKFEGEDLNFKARRSLQNEQLREWSLKQKKDKEDAMAQQKQADKLHDMKRIELDQRAMELETAERECRRQIEVTTKEFNLAQIKERKEKENLQHRNEQDDNFTEISNHVFGDMLTENPAVASSAFGSHRVIPDRWKGMSPAQLEEIRRIQEQQRQEKRRLREEEWQRDMEWDRQRINVAKAGTILEQRHGRLQEEIRKEQDSANVHLSAEQKAHKNFLNKEVYINPPTAQYFAQFNTSSR</sequence>
<evidence type="ECO:0000256" key="7">
    <source>
        <dbReference type="ARBA" id="ARBA00023212"/>
    </source>
</evidence>
<keyword evidence="13" id="KW-1185">Reference proteome</keyword>
<dbReference type="KEGG" id="cin:445788"/>
<evidence type="ECO:0000256" key="4">
    <source>
        <dbReference type="ARBA" id="ARBA00022846"/>
    </source>
</evidence>
<evidence type="ECO:0000256" key="10">
    <source>
        <dbReference type="SAM" id="MobiDB-lite"/>
    </source>
</evidence>
<evidence type="ECO:0000256" key="2">
    <source>
        <dbReference type="ARBA" id="ARBA00006875"/>
    </source>
</evidence>
<evidence type="ECO:0000313" key="11">
    <source>
        <dbReference type="EMBL" id="BAB85853.1"/>
    </source>
</evidence>
<keyword evidence="6" id="KW-0969">Cilium</keyword>
<evidence type="ECO:0000256" key="1">
    <source>
        <dbReference type="ARBA" id="ARBA00004611"/>
    </source>
</evidence>
<dbReference type="HOGENOM" id="CLU_061822_0_1_1"/>
<dbReference type="InterPro" id="IPR008805">
    <property type="entry name" value="RIB43A"/>
</dbReference>
<evidence type="ECO:0000256" key="6">
    <source>
        <dbReference type="ARBA" id="ARBA00023069"/>
    </source>
</evidence>
<evidence type="ECO:0000313" key="13">
    <source>
        <dbReference type="Proteomes" id="UP000008144"/>
    </source>
</evidence>
<dbReference type="CTD" id="445788"/>
<dbReference type="GeneID" id="445788"/>
<name>Q8T886_CIOIN</name>
<accession>A0A1W2VNA3</accession>
<dbReference type="Proteomes" id="UP000008144">
    <property type="component" value="Unassembled WGS sequence"/>
</dbReference>
<comment type="subunit">
    <text evidence="9">Microtubule inner protein component of sperm flagellar doublet microtubules.</text>
</comment>
<dbReference type="Ensembl" id="ENSCINT00000004415.3">
    <property type="protein sequence ID" value="ENSCINP00000004415.3"/>
    <property type="gene ID" value="ENSCING00000002163.3"/>
</dbReference>
<dbReference type="RefSeq" id="NP_001027762.1">
    <property type="nucleotide sequence ID" value="NM_001032590.1"/>
</dbReference>
<reference evidence="11" key="2">
    <citation type="submission" date="2002-03" db="EMBL/GenBank/DDBJ databases">
        <title>Molecular cloning of ascidian protofilament ribbon protein.</title>
        <authorList>
            <person name="Inaba K."/>
            <person name="Satouh Y."/>
        </authorList>
    </citation>
    <scope>NUCLEOTIDE SEQUENCE</scope>
    <source>
        <tissue evidence="11">Testis</tissue>
    </source>
</reference>
<reference evidence="12" key="3">
    <citation type="submission" date="2025-05" db="UniProtKB">
        <authorList>
            <consortium name="Ensembl"/>
        </authorList>
    </citation>
    <scope>IDENTIFICATION</scope>
</reference>
<keyword evidence="8" id="KW-0966">Cell projection</keyword>
<dbReference type="PANTHER" id="PTHR14517">
    <property type="entry name" value="RIB43A-RELATED"/>
    <property type="match status" value="1"/>
</dbReference>
<dbReference type="Pfam" id="PF05914">
    <property type="entry name" value="RIB43A"/>
    <property type="match status" value="1"/>
</dbReference>
<feature type="region of interest" description="Disordered" evidence="10">
    <location>
        <begin position="107"/>
        <end position="132"/>
    </location>
</feature>
<evidence type="ECO:0000256" key="3">
    <source>
        <dbReference type="ARBA" id="ARBA00022490"/>
    </source>
</evidence>
<keyword evidence="5" id="KW-0175">Coiled coil</keyword>
<comment type="subcellular location">
    <subcellularLocation>
        <location evidence="1">Cytoplasm</location>
        <location evidence="1">Cytoskeleton</location>
        <location evidence="1">Flagellum axoneme</location>
    </subcellularLocation>
</comment>
<comment type="similarity">
    <text evidence="2">Belongs to the RIB43A family.</text>
</comment>
<gene>
    <name evidence="11" type="primary">Ci-pf-rib</name>
    <name evidence="12" type="synonym">pf-rib</name>
</gene>
<dbReference type="STRING" id="7719.ENSCINP00000004415"/>
<accession>Q8T886</accession>
<dbReference type="GeneTree" id="ENSGT00390000010825"/>
<reference evidence="13" key="1">
    <citation type="journal article" date="2002" name="Science">
        <title>The draft genome of Ciona intestinalis: insights into chordate and vertebrate origins.</title>
        <authorList>
            <person name="Dehal P."/>
            <person name="Satou Y."/>
            <person name="Campbell R.K."/>
            <person name="Chapman J."/>
            <person name="Degnan B."/>
            <person name="De Tomaso A."/>
            <person name="Davidson B."/>
            <person name="Di Gregorio A."/>
            <person name="Gelpke M."/>
            <person name="Goodstein D.M."/>
            <person name="Harafuji N."/>
            <person name="Hastings K.E."/>
            <person name="Ho I."/>
            <person name="Hotta K."/>
            <person name="Huang W."/>
            <person name="Kawashima T."/>
            <person name="Lemaire P."/>
            <person name="Martinez D."/>
            <person name="Meinertzhagen I.A."/>
            <person name="Necula S."/>
            <person name="Nonaka M."/>
            <person name="Putnam N."/>
            <person name="Rash S."/>
            <person name="Saiga H."/>
            <person name="Satake M."/>
            <person name="Terry A."/>
            <person name="Yamada L."/>
            <person name="Wang H.G."/>
            <person name="Awazu S."/>
            <person name="Azumi K."/>
            <person name="Boore J."/>
            <person name="Branno M."/>
            <person name="Chin-Bow S."/>
            <person name="DeSantis R."/>
            <person name="Doyle S."/>
            <person name="Francino P."/>
            <person name="Keys D.N."/>
            <person name="Haga S."/>
            <person name="Hayashi H."/>
            <person name="Hino K."/>
            <person name="Imai K.S."/>
            <person name="Inaba K."/>
            <person name="Kano S."/>
            <person name="Kobayashi K."/>
            <person name="Kobayashi M."/>
            <person name="Lee B.I."/>
            <person name="Makabe K.W."/>
            <person name="Manohar C."/>
            <person name="Matassi G."/>
            <person name="Medina M."/>
            <person name="Mochizuki Y."/>
            <person name="Mount S."/>
            <person name="Morishita T."/>
            <person name="Miura S."/>
            <person name="Nakayama A."/>
            <person name="Nishizaka S."/>
            <person name="Nomoto H."/>
            <person name="Ohta F."/>
            <person name="Oishi K."/>
            <person name="Rigoutsos I."/>
            <person name="Sano M."/>
            <person name="Sasaki A."/>
            <person name="Sasakura Y."/>
            <person name="Shoguchi E."/>
            <person name="Shin-i T."/>
            <person name="Spagnuolo A."/>
            <person name="Stainier D."/>
            <person name="Suzuki M.M."/>
            <person name="Tassy O."/>
            <person name="Takatori N."/>
            <person name="Tokuoka M."/>
            <person name="Yagi K."/>
            <person name="Yoshizaki F."/>
            <person name="Wada S."/>
            <person name="Zhang C."/>
            <person name="Hyatt P.D."/>
            <person name="Larimer F."/>
            <person name="Detter C."/>
            <person name="Doggett N."/>
            <person name="Glavina T."/>
            <person name="Hawkins T."/>
            <person name="Richardson P."/>
            <person name="Lucas S."/>
            <person name="Kohara Y."/>
            <person name="Levine M."/>
            <person name="Satoh N."/>
            <person name="Rokhsar D.S."/>
        </authorList>
    </citation>
    <scope>NUCLEOTIDE SEQUENCE [LARGE SCALE GENOMIC DNA]</scope>
</reference>
<dbReference type="OMA" id="NLCRAIN"/>
<dbReference type="OrthoDB" id="429119at2759"/>
<keyword evidence="3" id="KW-0963">Cytoplasm</keyword>
<dbReference type="AlphaFoldDB" id="Q8T886"/>
<evidence type="ECO:0000256" key="8">
    <source>
        <dbReference type="ARBA" id="ARBA00023273"/>
    </source>
</evidence>
<evidence type="ECO:0000313" key="12">
    <source>
        <dbReference type="Ensembl" id="ENSCINP00000004415.3"/>
    </source>
</evidence>
<keyword evidence="7" id="KW-0206">Cytoskeleton</keyword>
<evidence type="ECO:0000256" key="5">
    <source>
        <dbReference type="ARBA" id="ARBA00023054"/>
    </source>
</evidence>
<evidence type="ECO:0000256" key="9">
    <source>
        <dbReference type="ARBA" id="ARBA00046435"/>
    </source>
</evidence>
<protein>
    <submittedName>
        <fullName evidence="11 12">Protofilament ribbon protein</fullName>
    </submittedName>
</protein>